<evidence type="ECO:0000259" key="2">
    <source>
        <dbReference type="Pfam" id="PF12770"/>
    </source>
</evidence>
<feature type="domain" description="CHAT" evidence="2">
    <location>
        <begin position="682"/>
        <end position="902"/>
    </location>
</feature>
<name>A0A7W0CT38_9ACTN</name>
<dbReference type="RefSeq" id="WP_181615399.1">
    <property type="nucleotide sequence ID" value="NZ_BAABAM010000008.1"/>
</dbReference>
<dbReference type="Pfam" id="PF12770">
    <property type="entry name" value="CHAT"/>
    <property type="match status" value="1"/>
</dbReference>
<dbReference type="Proteomes" id="UP000530928">
    <property type="component" value="Unassembled WGS sequence"/>
</dbReference>
<feature type="region of interest" description="Disordered" evidence="1">
    <location>
        <begin position="100"/>
        <end position="139"/>
    </location>
</feature>
<dbReference type="InterPro" id="IPR024983">
    <property type="entry name" value="CHAT_dom"/>
</dbReference>
<dbReference type="Gene3D" id="1.25.40.10">
    <property type="entry name" value="Tetratricopeptide repeat domain"/>
    <property type="match status" value="1"/>
</dbReference>
<dbReference type="InterPro" id="IPR019734">
    <property type="entry name" value="TPR_rpt"/>
</dbReference>
<dbReference type="AlphaFoldDB" id="A0A7W0CT38"/>
<evidence type="ECO:0000313" key="3">
    <source>
        <dbReference type="EMBL" id="MBA2896684.1"/>
    </source>
</evidence>
<dbReference type="SMART" id="SM00028">
    <property type="entry name" value="TPR"/>
    <property type="match status" value="4"/>
</dbReference>
<protein>
    <submittedName>
        <fullName evidence="3">CHAT domain-containing protein/tetratricopeptide (TPR) repeat protein</fullName>
    </submittedName>
</protein>
<dbReference type="SUPFAM" id="SSF48452">
    <property type="entry name" value="TPR-like"/>
    <property type="match status" value="2"/>
</dbReference>
<evidence type="ECO:0000313" key="4">
    <source>
        <dbReference type="Proteomes" id="UP000530928"/>
    </source>
</evidence>
<feature type="compositionally biased region" description="Pro residues" evidence="1">
    <location>
        <begin position="117"/>
        <end position="126"/>
    </location>
</feature>
<comment type="caution">
    <text evidence="3">The sequence shown here is derived from an EMBL/GenBank/DDBJ whole genome shotgun (WGS) entry which is preliminary data.</text>
</comment>
<dbReference type="InterPro" id="IPR011990">
    <property type="entry name" value="TPR-like_helical_dom_sf"/>
</dbReference>
<sequence>MLGGRGPVAGGEADAVTDDEAHAAAVALAEQARADEGAEAVEDSWLVEDGWTVDDAGPPESLVGAAEEAVLQCAVNPGRALAAGRKVLAAAEHLAGTPRHNVFARPRPGQLPAGFSPAPPWTPPNDAPDGTDARNTPPGIARKRATLQRDATADHGDVAAEAAAVALRAMALAARELGDLPMAEHCLRRAIATPGAPRGRVAQARLSLVTVRTERGHPLQALRIAAQAYAYLGPVDRAKLETQRAVALARLGRFHEAGAACERAIEVLAVTQGSVDDLRFLAGGLLNRGLIRAYRAEWAGAMHDVMTCLDMARNAGLDHLVRLAAANLPFLAVRQGDIAGAFAHYQQSEDTLFGFTERLATMRTDFADALLASHLPGEAAQVLTLAVPELEAAGARAALAEARLKLARVHLLMGDHAQALEAAERAAADLSEQDRAGWAPVIAEIRLRARLAGGEAGAAMVAEMIEAADACEREASVTACAQSLRLLAVETALEAGDDSTVSRQLARLTAHRPRPGDPVVVHHHALALDALIDGDHALAHQAVIDGLTSAGERAVQFQDPSVRVNTARAGERLAAFGLRLAVLRGCAEQVYGWAERWRSVVTSGRPHLLPLERLRARLEGRALVEYVVDGDDLLAVTVTGRGAALHHLGGVRQAAEAVTRLRYSLRRAHLQDAGAGLDPSELESLILLPLAEALGDRPLVVVPSGPLHNVPWAALPYLRGRPVSVTPSARAWGTAARDTGPAGGTPLVVAAAGPGLEHAEAEVKAILACHARAERVPARGANLLAALDRADVLHLAAHGTFQARSPLLSSLLLDDGPLMAYDLLRVRRPPSLVVLSACESGMAHVPAEGAPLGLAGMFLARGTTCVVAGLVPVPDAETAALMGLFHRLLADGDPPERALTAAVAATGARGFVCFGAGDQPVSTGRPGSADQLDHEPT</sequence>
<dbReference type="EMBL" id="JACDUR010000009">
    <property type="protein sequence ID" value="MBA2896684.1"/>
    <property type="molecule type" value="Genomic_DNA"/>
</dbReference>
<organism evidence="3 4">
    <name type="scientific">Nonomuraea soli</name>
    <dbReference type="NCBI Taxonomy" id="1032476"/>
    <lineage>
        <taxon>Bacteria</taxon>
        <taxon>Bacillati</taxon>
        <taxon>Actinomycetota</taxon>
        <taxon>Actinomycetes</taxon>
        <taxon>Streptosporangiales</taxon>
        <taxon>Streptosporangiaceae</taxon>
        <taxon>Nonomuraea</taxon>
    </lineage>
</organism>
<reference evidence="3 4" key="1">
    <citation type="submission" date="2020-07" db="EMBL/GenBank/DDBJ databases">
        <title>Genomic Encyclopedia of Type Strains, Phase IV (KMG-IV): sequencing the most valuable type-strain genomes for metagenomic binning, comparative biology and taxonomic classification.</title>
        <authorList>
            <person name="Goeker M."/>
        </authorList>
    </citation>
    <scope>NUCLEOTIDE SEQUENCE [LARGE SCALE GENOMIC DNA]</scope>
    <source>
        <strain evidence="3 4">DSM 45533</strain>
    </source>
</reference>
<accession>A0A7W0CT38</accession>
<gene>
    <name evidence="3" type="ORF">HNR30_008075</name>
</gene>
<evidence type="ECO:0000256" key="1">
    <source>
        <dbReference type="SAM" id="MobiDB-lite"/>
    </source>
</evidence>
<proteinExistence type="predicted"/>
<keyword evidence="4" id="KW-1185">Reference proteome</keyword>